<gene>
    <name evidence="1" type="ORF">ERL59_00585</name>
</gene>
<dbReference type="AlphaFoldDB" id="A0A6N9PXY2"/>
<reference evidence="1 2" key="1">
    <citation type="submission" date="2019-01" db="EMBL/GenBank/DDBJ databases">
        <title>Chengkuizengella sp. nov., isolated from deep-sea sediment of East Pacific Ocean.</title>
        <authorList>
            <person name="Yang J."/>
            <person name="Lai Q."/>
            <person name="Shao Z."/>
        </authorList>
    </citation>
    <scope>NUCLEOTIDE SEQUENCE [LARGE SCALE GENOMIC DNA]</scope>
    <source>
        <strain evidence="1 2">YPA3-1-1</strain>
    </source>
</reference>
<evidence type="ECO:0000313" key="2">
    <source>
        <dbReference type="Proteomes" id="UP000448943"/>
    </source>
</evidence>
<dbReference type="EMBL" id="SIJB01000001">
    <property type="protein sequence ID" value="NBI27465.1"/>
    <property type="molecule type" value="Genomic_DNA"/>
</dbReference>
<organism evidence="1 2">
    <name type="scientific">Chengkuizengella marina</name>
    <dbReference type="NCBI Taxonomy" id="2507566"/>
    <lineage>
        <taxon>Bacteria</taxon>
        <taxon>Bacillati</taxon>
        <taxon>Bacillota</taxon>
        <taxon>Bacilli</taxon>
        <taxon>Bacillales</taxon>
        <taxon>Paenibacillaceae</taxon>
        <taxon>Chengkuizengella</taxon>
    </lineage>
</organism>
<dbReference type="RefSeq" id="WP_160643415.1">
    <property type="nucleotide sequence ID" value="NZ_SIJB01000001.1"/>
</dbReference>
<name>A0A6N9PXY2_9BACL</name>
<evidence type="ECO:0000313" key="1">
    <source>
        <dbReference type="EMBL" id="NBI27465.1"/>
    </source>
</evidence>
<protein>
    <submittedName>
        <fullName evidence="1">Uncharacterized protein</fullName>
    </submittedName>
</protein>
<comment type="caution">
    <text evidence="1">The sequence shown here is derived from an EMBL/GenBank/DDBJ whole genome shotgun (WGS) entry which is preliminary data.</text>
</comment>
<sequence>MNKNVFHIFQKLNASKDAFIHKPNLNEIIIKLPLKDFKIKLFTPLFDIDSESPAKIKILALSKNRFKVEIKTREFKLITLVPNLILEVFNPKGYRIIRIIAPPERL</sequence>
<dbReference type="Proteomes" id="UP000448943">
    <property type="component" value="Unassembled WGS sequence"/>
</dbReference>
<accession>A0A6N9PXY2</accession>
<keyword evidence="2" id="KW-1185">Reference proteome</keyword>
<proteinExistence type="predicted"/>